<organism evidence="1 2">
    <name type="scientific">Dryococelus australis</name>
    <dbReference type="NCBI Taxonomy" id="614101"/>
    <lineage>
        <taxon>Eukaryota</taxon>
        <taxon>Metazoa</taxon>
        <taxon>Ecdysozoa</taxon>
        <taxon>Arthropoda</taxon>
        <taxon>Hexapoda</taxon>
        <taxon>Insecta</taxon>
        <taxon>Pterygota</taxon>
        <taxon>Neoptera</taxon>
        <taxon>Polyneoptera</taxon>
        <taxon>Phasmatodea</taxon>
        <taxon>Verophasmatodea</taxon>
        <taxon>Anareolatae</taxon>
        <taxon>Phasmatidae</taxon>
        <taxon>Eurycanthinae</taxon>
        <taxon>Dryococelus</taxon>
    </lineage>
</organism>
<comment type="caution">
    <text evidence="1">The sequence shown here is derived from an EMBL/GenBank/DDBJ whole genome shotgun (WGS) entry which is preliminary data.</text>
</comment>
<sequence length="255" mass="29605">MLNKQLTTLEFCYIYPPKKKAFFSNKSQDEVPEKLSFSLKKSIMRVSAARESIQLVIENLRSMRTEENFKKFWLQMLNDIDKLQVTCFAGLDSFTGEIEKRFNQPDFAVYNNLERLLTLKAKDWTNKRRGMVKQKNVGLGGVCCVHLYISVCACVCERGLQAETEQQCRTIPPSNLNPLVDKMKMQQPDSRLLFNDVDCLIQNLLVVSISSSTAERRFPLLRRVKCYLRSTMSQVHINHAFIMRTFQEELDNLDV</sequence>
<evidence type="ECO:0008006" key="3">
    <source>
        <dbReference type="Google" id="ProtNLM"/>
    </source>
</evidence>
<accession>A0ABQ9IM52</accession>
<evidence type="ECO:0000313" key="2">
    <source>
        <dbReference type="Proteomes" id="UP001159363"/>
    </source>
</evidence>
<evidence type="ECO:0000313" key="1">
    <source>
        <dbReference type="EMBL" id="KAJ8897396.1"/>
    </source>
</evidence>
<dbReference type="Proteomes" id="UP001159363">
    <property type="component" value="Chromosome 1"/>
</dbReference>
<dbReference type="EMBL" id="JARBHB010000001">
    <property type="protein sequence ID" value="KAJ8897396.1"/>
    <property type="molecule type" value="Genomic_DNA"/>
</dbReference>
<proteinExistence type="predicted"/>
<name>A0ABQ9IM52_9NEOP</name>
<keyword evidence="2" id="KW-1185">Reference proteome</keyword>
<gene>
    <name evidence="1" type="ORF">PR048_002742</name>
</gene>
<protein>
    <recommendedName>
        <fullName evidence="3">HAT C-terminal dimerisation domain-containing protein</fullName>
    </recommendedName>
</protein>
<reference evidence="1 2" key="1">
    <citation type="submission" date="2023-02" db="EMBL/GenBank/DDBJ databases">
        <title>LHISI_Scaffold_Assembly.</title>
        <authorList>
            <person name="Stuart O.P."/>
            <person name="Cleave R."/>
            <person name="Magrath M.J.L."/>
            <person name="Mikheyev A.S."/>
        </authorList>
    </citation>
    <scope>NUCLEOTIDE SEQUENCE [LARGE SCALE GENOMIC DNA]</scope>
    <source>
        <strain evidence="1">Daus_M_001</strain>
        <tissue evidence="1">Leg muscle</tissue>
    </source>
</reference>